<proteinExistence type="predicted"/>
<dbReference type="AlphaFoldDB" id="A0A0E0FLF5"/>
<feature type="region of interest" description="Disordered" evidence="1">
    <location>
        <begin position="1"/>
        <end position="20"/>
    </location>
</feature>
<evidence type="ECO:0000313" key="3">
    <source>
        <dbReference type="Proteomes" id="UP000006591"/>
    </source>
</evidence>
<dbReference type="HOGENOM" id="CLU_2798311_0_0_1"/>
<accession>A0A0E0FLF5</accession>
<keyword evidence="3" id="KW-1185">Reference proteome</keyword>
<dbReference type="Proteomes" id="UP000006591">
    <property type="component" value="Chromosome 1"/>
</dbReference>
<dbReference type="EnsemblPlants" id="ONIVA01G17420.1">
    <property type="protein sequence ID" value="ONIVA01G17420.1"/>
    <property type="gene ID" value="ONIVA01G17420"/>
</dbReference>
<organism evidence="2">
    <name type="scientific">Oryza nivara</name>
    <name type="common">Indian wild rice</name>
    <name type="synonym">Oryza sativa f. spontanea</name>
    <dbReference type="NCBI Taxonomy" id="4536"/>
    <lineage>
        <taxon>Eukaryota</taxon>
        <taxon>Viridiplantae</taxon>
        <taxon>Streptophyta</taxon>
        <taxon>Embryophyta</taxon>
        <taxon>Tracheophyta</taxon>
        <taxon>Spermatophyta</taxon>
        <taxon>Magnoliopsida</taxon>
        <taxon>Liliopsida</taxon>
        <taxon>Poales</taxon>
        <taxon>Poaceae</taxon>
        <taxon>BOP clade</taxon>
        <taxon>Oryzoideae</taxon>
        <taxon>Oryzeae</taxon>
        <taxon>Oryzinae</taxon>
        <taxon>Oryza</taxon>
    </lineage>
</organism>
<evidence type="ECO:0000313" key="2">
    <source>
        <dbReference type="EnsemblPlants" id="ONIVA01G17420.1"/>
    </source>
</evidence>
<reference evidence="2" key="1">
    <citation type="submission" date="2015-04" db="UniProtKB">
        <authorList>
            <consortium name="EnsemblPlants"/>
        </authorList>
    </citation>
    <scope>IDENTIFICATION</scope>
    <source>
        <strain evidence="2">SL10</strain>
    </source>
</reference>
<sequence>MPGNDHLHLSPVPKPRPPPPASSIFSLLSDDNVDLATVVAFFFANLNNSGGPMTSLASALSLTPSDLV</sequence>
<evidence type="ECO:0000256" key="1">
    <source>
        <dbReference type="SAM" id="MobiDB-lite"/>
    </source>
</evidence>
<dbReference type="Gramene" id="ONIVA01G17420.1">
    <property type="protein sequence ID" value="ONIVA01G17420.1"/>
    <property type="gene ID" value="ONIVA01G17420"/>
</dbReference>
<protein>
    <submittedName>
        <fullName evidence="2">Uncharacterized protein</fullName>
    </submittedName>
</protein>
<reference evidence="2" key="2">
    <citation type="submission" date="2018-04" db="EMBL/GenBank/DDBJ databases">
        <title>OnivRS2 (Oryza nivara Reference Sequence Version 2).</title>
        <authorList>
            <person name="Zhang J."/>
            <person name="Kudrna D."/>
            <person name="Lee S."/>
            <person name="Talag J."/>
            <person name="Rajasekar S."/>
            <person name="Welchert J."/>
            <person name="Hsing Y.-I."/>
            <person name="Wing R.A."/>
        </authorList>
    </citation>
    <scope>NUCLEOTIDE SEQUENCE [LARGE SCALE GENOMIC DNA]</scope>
</reference>
<name>A0A0E0FLF5_ORYNI</name>